<evidence type="ECO:0000313" key="4">
    <source>
        <dbReference type="Proteomes" id="UP001138500"/>
    </source>
</evidence>
<organism evidence="3 4">
    <name type="scientific">Teratosphaeria destructans</name>
    <dbReference type="NCBI Taxonomy" id="418781"/>
    <lineage>
        <taxon>Eukaryota</taxon>
        <taxon>Fungi</taxon>
        <taxon>Dikarya</taxon>
        <taxon>Ascomycota</taxon>
        <taxon>Pezizomycotina</taxon>
        <taxon>Dothideomycetes</taxon>
        <taxon>Dothideomycetidae</taxon>
        <taxon>Mycosphaerellales</taxon>
        <taxon>Teratosphaeriaceae</taxon>
        <taxon>Teratosphaeria</taxon>
    </lineage>
</organism>
<name>A0A9W7SVI6_9PEZI</name>
<dbReference type="PANTHER" id="PTHR18937">
    <property type="entry name" value="STRUCTURAL MAINTENANCE OF CHROMOSOMES SMC FAMILY MEMBER"/>
    <property type="match status" value="1"/>
</dbReference>
<keyword evidence="1" id="KW-0175">Coiled coil</keyword>
<evidence type="ECO:0000313" key="3">
    <source>
        <dbReference type="EMBL" id="KAH9832734.1"/>
    </source>
</evidence>
<feature type="region of interest" description="Disordered" evidence="2">
    <location>
        <begin position="1"/>
        <end position="55"/>
    </location>
</feature>
<reference evidence="3 4" key="2">
    <citation type="journal article" date="2021" name="Curr. Genet.">
        <title>Genetic response to nitrogen starvation in the aggressive Eucalyptus foliar pathogen Teratosphaeria destructans.</title>
        <authorList>
            <person name="Havenga M."/>
            <person name="Wingfield B.D."/>
            <person name="Wingfield M.J."/>
            <person name="Dreyer L.L."/>
            <person name="Roets F."/>
            <person name="Aylward J."/>
        </authorList>
    </citation>
    <scope>NUCLEOTIDE SEQUENCE [LARGE SCALE GENOMIC DNA]</scope>
    <source>
        <strain evidence="3">CMW44962</strain>
    </source>
</reference>
<evidence type="ECO:0000256" key="2">
    <source>
        <dbReference type="SAM" id="MobiDB-lite"/>
    </source>
</evidence>
<dbReference type="OrthoDB" id="3438382at2759"/>
<keyword evidence="4" id="KW-1185">Reference proteome</keyword>
<protein>
    <submittedName>
        <fullName evidence="3">Uncharacterized protein</fullName>
    </submittedName>
</protein>
<evidence type="ECO:0000256" key="1">
    <source>
        <dbReference type="SAM" id="Coils"/>
    </source>
</evidence>
<feature type="coiled-coil region" evidence="1">
    <location>
        <begin position="167"/>
        <end position="213"/>
    </location>
</feature>
<reference evidence="3 4" key="1">
    <citation type="journal article" date="2018" name="IMA Fungus">
        <title>IMA Genome-F 10: Nine draft genome sequences of Claviceps purpurea s.lat., including C. arundinis, C. humidiphila, and C. cf. spartinae, pseudomolecules for the pitch canker pathogen Fusarium circinatum, draft genome of Davidsoniella eucalypti, Grosmannia galeiformis, Quambalaria eucalypti, and Teratosphaeria destructans.</title>
        <authorList>
            <person name="Wingfield B.D."/>
            <person name="Liu M."/>
            <person name="Nguyen H.D."/>
            <person name="Lane F.A."/>
            <person name="Morgan S.W."/>
            <person name="De Vos L."/>
            <person name="Wilken P.M."/>
            <person name="Duong T.A."/>
            <person name="Aylward J."/>
            <person name="Coetzee M.P."/>
            <person name="Dadej K."/>
            <person name="De Beer Z.W."/>
            <person name="Findlay W."/>
            <person name="Havenga M."/>
            <person name="Kolarik M."/>
            <person name="Menzies J.G."/>
            <person name="Naidoo K."/>
            <person name="Pochopski O."/>
            <person name="Shoukouhi P."/>
            <person name="Santana Q.C."/>
            <person name="Seifert K.A."/>
            <person name="Soal N."/>
            <person name="Steenkamp E.T."/>
            <person name="Tatham C.T."/>
            <person name="van der Nest M.A."/>
            <person name="Wingfield M.J."/>
        </authorList>
    </citation>
    <scope>NUCLEOTIDE SEQUENCE [LARGE SCALE GENOMIC DNA]</scope>
    <source>
        <strain evidence="3">CMW44962</strain>
    </source>
</reference>
<feature type="compositionally biased region" description="Polar residues" evidence="2">
    <location>
        <begin position="570"/>
        <end position="605"/>
    </location>
</feature>
<proteinExistence type="predicted"/>
<dbReference type="AlphaFoldDB" id="A0A9W7SVI6"/>
<feature type="coiled-coil region" evidence="1">
    <location>
        <begin position="294"/>
        <end position="345"/>
    </location>
</feature>
<dbReference type="Proteomes" id="UP001138500">
    <property type="component" value="Unassembled WGS sequence"/>
</dbReference>
<feature type="region of interest" description="Disordered" evidence="2">
    <location>
        <begin position="551"/>
        <end position="605"/>
    </location>
</feature>
<dbReference type="EMBL" id="RIBY02001112">
    <property type="protein sequence ID" value="KAH9832734.1"/>
    <property type="molecule type" value="Genomic_DNA"/>
</dbReference>
<gene>
    <name evidence="3" type="ORF">Tdes44962_MAKER00214</name>
</gene>
<comment type="caution">
    <text evidence="3">The sequence shown here is derived from an EMBL/GenBank/DDBJ whole genome shotgun (WGS) entry which is preliminary data.</text>
</comment>
<sequence>MDPRRPGYNPDYAAKRKPSRSPPGGVTTKMQRTGNGSDAADAPTSGRPAPPALMTVAPMPADSLVDMLMAFGNQCSKVASTHVIQNQAQMALDRANAEYRKMSEHFQTFPQIREQKTAAKNKAEKSLKAATTDLDQHREAQKQLATSIATLVAKAQPAVGAASAADLQHVEQKCNAIEKKLDDSNNSFSAADRQRIEIKFKDLEQQVGHLNNVIKDHQSFEGQIKDLTLRYTQLDKDLKATHNSSAADKQCVKDKCKDLEQQVAILTMHTQLDKDLKATHNSSAADKQCIKDKCKDLEQQVGHLNNVIKDHQSLEGQIKDLTRRYTQLEKDLKAVDSRLSSLQDHVAGDSGDSLQAKLLALTVQTSQIKTTSNMNETTNTCSSQTIEARFQHERDLARDENEKRDQAIAQYVEDGIKGVKEDREAVLQQITAMSQARAQDVAQVNALRNDILADMSTIKNRLVTMESKTEDYESVKSTVGDHVQEISKLKGEISTKADKEFVAGAMQNEDYESVKSTVGNHAQEISKLKGEVSNKADKEFVASAMQKVTREQHAVQPSSGPPTPGMVLPGSSNGSMPPQTNGIHPQGSLNPSGQPRVGSFSNPSSFDAEKRITELQQQTDILSYVTQRLQTQYNNLTTESVCQAMLDQLGEVWPHAKNWEGWINELKARQAEFDRQKEEMQGQVAKLALDAGMALEAAKEARNFSAATTRITSEAESRSEQQAKACQTIRQELDGVSKRLSELESQGRKELLELSGRVSTIVTEIGKVKGTFEAWEENRG</sequence>
<accession>A0A9W7SVI6</accession>